<evidence type="ECO:0000259" key="1">
    <source>
        <dbReference type="Pfam" id="PF02789"/>
    </source>
</evidence>
<sequence length="256" mass="27280">MTSLSKLWKKATIISGFLIAGIAPIQQQIFAQSTGINQIDPKQKLTPAGTSKNWGNVDGVSMIGLVQGPSATVTDLQVVCAFEYTEGDIFNAPPALPAEFNGLVHLDKAMNGKFTELRKSGRFVGRRYETILIDAPKGSSLKAKKYLIIGLGDRNQFNAGIMTDIGEVAAREAVKLGVTNFAFGSDLKDAGIDSPTAEVAGNIVKGIVKGYRTEEYLKDNNLAKLKPLKTVYLLAGPAFFTVAGNGIQSAIASINN</sequence>
<dbReference type="InterPro" id="IPR008283">
    <property type="entry name" value="Peptidase_M17_N"/>
</dbReference>
<evidence type="ECO:0000313" key="3">
    <source>
        <dbReference type="Proteomes" id="UP000292424"/>
    </source>
</evidence>
<reference evidence="2 3" key="1">
    <citation type="submission" date="2019-09" db="EMBL/GenBank/DDBJ databases">
        <title>Complete genome sequence of Arachidicoccus sp. B3-10 isolated from apple orchard soil.</title>
        <authorList>
            <person name="Kim H.S."/>
            <person name="Han K.-I."/>
            <person name="Suh M.K."/>
            <person name="Lee K.C."/>
            <person name="Eom M.K."/>
            <person name="Kim J.-S."/>
            <person name="Kang S.W."/>
            <person name="Sin Y."/>
            <person name="Lee J.-S."/>
        </authorList>
    </citation>
    <scope>NUCLEOTIDE SEQUENCE [LARGE SCALE GENOMIC DNA]</scope>
    <source>
        <strain evidence="2 3">B3-10</strain>
    </source>
</reference>
<keyword evidence="3" id="KW-1185">Reference proteome</keyword>
<dbReference type="Gene3D" id="3.40.220.10">
    <property type="entry name" value="Leucine Aminopeptidase, subunit E, domain 1"/>
    <property type="match status" value="1"/>
</dbReference>
<dbReference type="GO" id="GO:0070006">
    <property type="term" value="F:metalloaminopeptidase activity"/>
    <property type="evidence" value="ECO:0007669"/>
    <property type="project" value="InterPro"/>
</dbReference>
<dbReference type="KEGG" id="arac:E0W69_015890"/>
<dbReference type="GO" id="GO:0006508">
    <property type="term" value="P:proteolysis"/>
    <property type="evidence" value="ECO:0007669"/>
    <property type="project" value="InterPro"/>
</dbReference>
<dbReference type="InterPro" id="IPR043472">
    <property type="entry name" value="Macro_dom-like"/>
</dbReference>
<dbReference type="SUPFAM" id="SSF52949">
    <property type="entry name" value="Macro domain-like"/>
    <property type="match status" value="1"/>
</dbReference>
<feature type="domain" description="Peptidase M17 leucyl aminopeptidase N-terminal" evidence="1">
    <location>
        <begin position="105"/>
        <end position="212"/>
    </location>
</feature>
<name>A0A5P2G6R1_9BACT</name>
<dbReference type="Pfam" id="PF02789">
    <property type="entry name" value="Peptidase_M17_N"/>
    <property type="match status" value="1"/>
</dbReference>
<organism evidence="2 3">
    <name type="scientific">Rhizosphaericola mali</name>
    <dbReference type="NCBI Taxonomy" id="2545455"/>
    <lineage>
        <taxon>Bacteria</taxon>
        <taxon>Pseudomonadati</taxon>
        <taxon>Bacteroidota</taxon>
        <taxon>Chitinophagia</taxon>
        <taxon>Chitinophagales</taxon>
        <taxon>Chitinophagaceae</taxon>
        <taxon>Rhizosphaericola</taxon>
    </lineage>
</organism>
<accession>A0A5P2G6R1</accession>
<evidence type="ECO:0000313" key="2">
    <source>
        <dbReference type="EMBL" id="QES91007.1"/>
    </source>
</evidence>
<gene>
    <name evidence="2" type="ORF">E0W69_015890</name>
</gene>
<dbReference type="OrthoDB" id="651222at2"/>
<dbReference type="AlphaFoldDB" id="A0A5P2G6R1"/>
<protein>
    <submittedName>
        <fullName evidence="2">Peptidase M17</fullName>
    </submittedName>
</protein>
<dbReference type="Proteomes" id="UP000292424">
    <property type="component" value="Chromosome"/>
</dbReference>
<dbReference type="EMBL" id="CP044016">
    <property type="protein sequence ID" value="QES91007.1"/>
    <property type="molecule type" value="Genomic_DNA"/>
</dbReference>
<proteinExistence type="predicted"/>